<evidence type="ECO:0000256" key="6">
    <source>
        <dbReference type="ARBA" id="ARBA00022765"/>
    </source>
</evidence>
<dbReference type="Gene3D" id="3.90.228.10">
    <property type="match status" value="1"/>
</dbReference>
<evidence type="ECO:0000256" key="9">
    <source>
        <dbReference type="ARBA" id="ARBA00023027"/>
    </source>
</evidence>
<evidence type="ECO:0000256" key="8">
    <source>
        <dbReference type="ARBA" id="ARBA00022989"/>
    </source>
</evidence>
<dbReference type="Pfam" id="PF18084">
    <property type="entry name" value="ARTD15_N"/>
    <property type="match status" value="1"/>
</dbReference>
<keyword evidence="5" id="KW-0548">Nucleotidyltransferase</keyword>
<evidence type="ECO:0000313" key="20">
    <source>
        <dbReference type="Proteomes" id="UP001497497"/>
    </source>
</evidence>
<name>A0AAV2H4J2_LYMST</name>
<feature type="region of interest" description="Disordered" evidence="16">
    <location>
        <begin position="1"/>
        <end position="29"/>
    </location>
</feature>
<comment type="subunit">
    <text evidence="14">Interacts with KPNB1.</text>
</comment>
<dbReference type="InterPro" id="IPR051838">
    <property type="entry name" value="ARTD_PARP"/>
</dbReference>
<comment type="similarity">
    <text evidence="12">Belongs to the ARTD/PARP family.</text>
</comment>
<comment type="caution">
    <text evidence="19">The sequence shown here is derived from an EMBL/GenBank/DDBJ whole genome shotgun (WGS) entry which is preliminary data.</text>
</comment>
<dbReference type="InterPro" id="IPR012317">
    <property type="entry name" value="Poly(ADP-ribose)pol_cat_dom"/>
</dbReference>
<evidence type="ECO:0000256" key="2">
    <source>
        <dbReference type="ARBA" id="ARBA00022676"/>
    </source>
</evidence>
<evidence type="ECO:0000256" key="16">
    <source>
        <dbReference type="SAM" id="MobiDB-lite"/>
    </source>
</evidence>
<dbReference type="PROSITE" id="PS51059">
    <property type="entry name" value="PARP_CATALYTIC"/>
    <property type="match status" value="1"/>
</dbReference>
<evidence type="ECO:0000256" key="1">
    <source>
        <dbReference type="ARBA" id="ARBA00004163"/>
    </source>
</evidence>
<accession>A0AAV2H4J2</accession>
<feature type="transmembrane region" description="Helical" evidence="17">
    <location>
        <begin position="321"/>
        <end position="340"/>
    </location>
</feature>
<keyword evidence="20" id="KW-1185">Reference proteome</keyword>
<evidence type="ECO:0000256" key="4">
    <source>
        <dbReference type="ARBA" id="ARBA00022692"/>
    </source>
</evidence>
<comment type="subcellular location">
    <subcellularLocation>
        <location evidence="1">Endoplasmic reticulum membrane</location>
        <topology evidence="1">Single-pass type IV membrane protein</topology>
    </subcellularLocation>
</comment>
<dbReference type="FunFam" id="3.90.228.10:FF:000005">
    <property type="entry name" value="Poly [ADP-ribose] polymerase"/>
    <property type="match status" value="1"/>
</dbReference>
<organism evidence="19 20">
    <name type="scientific">Lymnaea stagnalis</name>
    <name type="common">Great pond snail</name>
    <name type="synonym">Helix stagnalis</name>
    <dbReference type="NCBI Taxonomy" id="6523"/>
    <lineage>
        <taxon>Eukaryota</taxon>
        <taxon>Metazoa</taxon>
        <taxon>Spiralia</taxon>
        <taxon>Lophotrochozoa</taxon>
        <taxon>Mollusca</taxon>
        <taxon>Gastropoda</taxon>
        <taxon>Heterobranchia</taxon>
        <taxon>Euthyneura</taxon>
        <taxon>Panpulmonata</taxon>
        <taxon>Hygrophila</taxon>
        <taxon>Lymnaeoidea</taxon>
        <taxon>Lymnaeidae</taxon>
        <taxon>Lymnaea</taxon>
    </lineage>
</organism>
<dbReference type="AlphaFoldDB" id="A0AAV2H4J2"/>
<dbReference type="Pfam" id="PF00644">
    <property type="entry name" value="PARP"/>
    <property type="match status" value="1"/>
</dbReference>
<dbReference type="EMBL" id="CAXITT010000021">
    <property type="protein sequence ID" value="CAL1527714.1"/>
    <property type="molecule type" value="Genomic_DNA"/>
</dbReference>
<keyword evidence="11" id="KW-0834">Unfolded protein response</keyword>
<evidence type="ECO:0000259" key="18">
    <source>
        <dbReference type="PROSITE" id="PS51059"/>
    </source>
</evidence>
<reference evidence="19 20" key="1">
    <citation type="submission" date="2024-04" db="EMBL/GenBank/DDBJ databases">
        <authorList>
            <consortium name="Genoscope - CEA"/>
            <person name="William W."/>
        </authorList>
    </citation>
    <scope>NUCLEOTIDE SEQUENCE [LARGE SCALE GENOMIC DNA]</scope>
</reference>
<keyword evidence="2 15" id="KW-0328">Glycosyltransferase</keyword>
<dbReference type="GO" id="GO:0003950">
    <property type="term" value="F:NAD+ poly-ADP-ribosyltransferase activity"/>
    <property type="evidence" value="ECO:0007669"/>
    <property type="project" value="UniProtKB-UniRule"/>
</dbReference>
<comment type="function">
    <text evidence="13">Intracellular mono-ADP-ribosyltransferase that plays a role in different processes, such as protein translation and unfolded protein response (UPR), through the mono-ADP-ribosylation of proteins involved in those processes. Acts as an inhibitor of protein translation by catalyzing mono-ADP-ribosylation of ribosomal subunits, such as RPL14 and RPS6, thereby inhibiting polysome assembly and mRNA loading. Mono-ADP-ribosylation of ribosomal subunits is promoted by NMNAT2. Involved in the unfolded protein response (UPR) by ADP-ribosylating and activating EIF2AK3 and ERN1, two important UPR effectors. May also mediate mono-ADP-ribosylation of karyopherin KPNB1 a nuclear import factor. May not modify proteins on arginine or cysteine residues compared to other mono-ADP-ribosyltransferases.</text>
</comment>
<feature type="compositionally biased region" description="Polar residues" evidence="16">
    <location>
        <begin position="1"/>
        <end position="12"/>
    </location>
</feature>
<dbReference type="GO" id="GO:0006986">
    <property type="term" value="P:response to unfolded protein"/>
    <property type="evidence" value="ECO:0007669"/>
    <property type="project" value="UniProtKB-KW"/>
</dbReference>
<keyword evidence="8 17" id="KW-1133">Transmembrane helix</keyword>
<evidence type="ECO:0000256" key="10">
    <source>
        <dbReference type="ARBA" id="ARBA00023136"/>
    </source>
</evidence>
<evidence type="ECO:0000256" key="5">
    <source>
        <dbReference type="ARBA" id="ARBA00022695"/>
    </source>
</evidence>
<keyword evidence="6" id="KW-0013">ADP-ribosylation</keyword>
<evidence type="ECO:0000256" key="12">
    <source>
        <dbReference type="ARBA" id="ARBA00024347"/>
    </source>
</evidence>
<keyword evidence="7" id="KW-0256">Endoplasmic reticulum</keyword>
<evidence type="ECO:0000256" key="11">
    <source>
        <dbReference type="ARBA" id="ARBA00023230"/>
    </source>
</evidence>
<evidence type="ECO:0000256" key="14">
    <source>
        <dbReference type="ARBA" id="ARBA00062100"/>
    </source>
</evidence>
<keyword evidence="4 17" id="KW-0812">Transmembrane</keyword>
<dbReference type="EC" id="2.4.2.-" evidence="15"/>
<keyword evidence="9 15" id="KW-0520">NAD</keyword>
<gene>
    <name evidence="19" type="ORF">GSLYS_00001884001</name>
</gene>
<protein>
    <recommendedName>
        <fullName evidence="15">Poly [ADP-ribose] polymerase</fullName>
        <shortName evidence="15">PARP</shortName>
        <ecNumber evidence="15">2.4.2.-</ecNumber>
    </recommendedName>
</protein>
<evidence type="ECO:0000256" key="3">
    <source>
        <dbReference type="ARBA" id="ARBA00022679"/>
    </source>
</evidence>
<keyword evidence="3 15" id="KW-0808">Transferase</keyword>
<proteinExistence type="inferred from homology"/>
<dbReference type="GO" id="GO:0005789">
    <property type="term" value="C:endoplasmic reticulum membrane"/>
    <property type="evidence" value="ECO:0007669"/>
    <property type="project" value="UniProtKB-SubCell"/>
</dbReference>
<sequence>MSSRDTGISSDGTDSEESRTVEIEKETNEKSGKKLEDLLKNEVYNSDMLWSLFVAAAKSYRFSSILYPFPPMYISDMDIEERKNIFALKDAISRVPKFSSSPSVVSTLSKDCLELLSWVLLTKKFSLKLCEKDSCFKTIKELTGQVMNTPEPAYIFEVVPSAERERKFKELTGSKKTFYAYHGSRLDNFFSILHNGLNTHLNKVSVFGEGTYLSSELSVSLIYSPTGEGWRNSCLGVKLSCVAVCQMIDDPSVKCQIKEGSAAQQKQRAQASRVTDAVPEKYYVVQNNDVVRVKYLLVYREETPQPDPTTRQSAYSWWREYKFPLLMLAYFVFLAAIGLANSRQAVNTLTRFYKSLKFS</sequence>
<evidence type="ECO:0000256" key="7">
    <source>
        <dbReference type="ARBA" id="ARBA00022824"/>
    </source>
</evidence>
<dbReference type="GO" id="GO:0016779">
    <property type="term" value="F:nucleotidyltransferase activity"/>
    <property type="evidence" value="ECO:0007669"/>
    <property type="project" value="UniProtKB-KW"/>
</dbReference>
<feature type="compositionally biased region" description="Basic and acidic residues" evidence="16">
    <location>
        <begin position="16"/>
        <end position="29"/>
    </location>
</feature>
<dbReference type="Proteomes" id="UP001497497">
    <property type="component" value="Unassembled WGS sequence"/>
</dbReference>
<dbReference type="SUPFAM" id="SSF56399">
    <property type="entry name" value="ADP-ribosylation"/>
    <property type="match status" value="1"/>
</dbReference>
<keyword evidence="10 17" id="KW-0472">Membrane</keyword>
<evidence type="ECO:0000256" key="15">
    <source>
        <dbReference type="RuleBase" id="RU362114"/>
    </source>
</evidence>
<dbReference type="PANTHER" id="PTHR21328">
    <property type="entry name" value="POLY ADP-RIBOSE POLYMERASE FAMILY, MEMBER PARP"/>
    <property type="match status" value="1"/>
</dbReference>
<feature type="domain" description="PARP catalytic" evidence="18">
    <location>
        <begin position="114"/>
        <end position="308"/>
    </location>
</feature>
<evidence type="ECO:0000256" key="13">
    <source>
        <dbReference type="ARBA" id="ARBA00056446"/>
    </source>
</evidence>
<evidence type="ECO:0000256" key="17">
    <source>
        <dbReference type="SAM" id="Phobius"/>
    </source>
</evidence>
<evidence type="ECO:0000313" key="19">
    <source>
        <dbReference type="EMBL" id="CAL1527714.1"/>
    </source>
</evidence>
<dbReference type="InterPro" id="IPR041400">
    <property type="entry name" value="PARP16_N"/>
</dbReference>